<accession>A0A8S9R3D4</accession>
<proteinExistence type="predicted"/>
<gene>
    <name evidence="1" type="ORF">F2Q69_00012094</name>
</gene>
<evidence type="ECO:0000313" key="2">
    <source>
        <dbReference type="Proteomes" id="UP000712600"/>
    </source>
</evidence>
<dbReference type="AlphaFoldDB" id="A0A8S9R3D4"/>
<dbReference type="Pfam" id="PF09739">
    <property type="entry name" value="MCM_bind"/>
    <property type="match status" value="1"/>
</dbReference>
<organism evidence="1 2">
    <name type="scientific">Brassica cretica</name>
    <name type="common">Mustard</name>
    <dbReference type="NCBI Taxonomy" id="69181"/>
    <lineage>
        <taxon>Eukaryota</taxon>
        <taxon>Viridiplantae</taxon>
        <taxon>Streptophyta</taxon>
        <taxon>Embryophyta</taxon>
        <taxon>Tracheophyta</taxon>
        <taxon>Spermatophyta</taxon>
        <taxon>Magnoliopsida</taxon>
        <taxon>eudicotyledons</taxon>
        <taxon>Gunneridae</taxon>
        <taxon>Pentapetalae</taxon>
        <taxon>rosids</taxon>
        <taxon>malvids</taxon>
        <taxon>Brassicales</taxon>
        <taxon>Brassicaceae</taxon>
        <taxon>Brassiceae</taxon>
        <taxon>Brassica</taxon>
    </lineage>
</organism>
<name>A0A8S9R3D4_BRACR</name>
<sequence length="96" mass="11075">MIQDMLVNEFYVGAYKDGSAWRTNKYSDVSQFPHGSVCCYGLTLSDSDMLSCFVAVSVSYLRFRVAKQWRWFQEDLNPNAPLFLPEYVVSFITLPL</sequence>
<reference evidence="1" key="1">
    <citation type="submission" date="2019-12" db="EMBL/GenBank/DDBJ databases">
        <title>Genome sequencing and annotation of Brassica cretica.</title>
        <authorList>
            <person name="Studholme D.J."/>
            <person name="Sarris P."/>
        </authorList>
    </citation>
    <scope>NUCLEOTIDE SEQUENCE</scope>
    <source>
        <strain evidence="1">PFS-109/04</strain>
        <tissue evidence="1">Leaf</tissue>
    </source>
</reference>
<dbReference type="InterPro" id="IPR019140">
    <property type="entry name" value="MCM_complex-bd"/>
</dbReference>
<dbReference type="Proteomes" id="UP000712600">
    <property type="component" value="Unassembled WGS sequence"/>
</dbReference>
<protein>
    <submittedName>
        <fullName evidence="1">Uncharacterized protein</fullName>
    </submittedName>
</protein>
<dbReference type="EMBL" id="QGKX02000996">
    <property type="protein sequence ID" value="KAF3555671.1"/>
    <property type="molecule type" value="Genomic_DNA"/>
</dbReference>
<evidence type="ECO:0000313" key="1">
    <source>
        <dbReference type="EMBL" id="KAF3555671.1"/>
    </source>
</evidence>
<comment type="caution">
    <text evidence="1">The sequence shown here is derived from an EMBL/GenBank/DDBJ whole genome shotgun (WGS) entry which is preliminary data.</text>
</comment>